<comment type="caution">
    <text evidence="1">The sequence shown here is derived from an EMBL/GenBank/DDBJ whole genome shotgun (WGS) entry which is preliminary data.</text>
</comment>
<dbReference type="OrthoDB" id="10248542at2759"/>
<name>A0A834WTW4_9FABA</name>
<proteinExistence type="predicted"/>
<evidence type="ECO:0000313" key="1">
    <source>
        <dbReference type="EMBL" id="KAF7832297.1"/>
    </source>
</evidence>
<gene>
    <name evidence="1" type="ORF">G2W53_014630</name>
</gene>
<organism evidence="1 2">
    <name type="scientific">Senna tora</name>
    <dbReference type="NCBI Taxonomy" id="362788"/>
    <lineage>
        <taxon>Eukaryota</taxon>
        <taxon>Viridiplantae</taxon>
        <taxon>Streptophyta</taxon>
        <taxon>Embryophyta</taxon>
        <taxon>Tracheophyta</taxon>
        <taxon>Spermatophyta</taxon>
        <taxon>Magnoliopsida</taxon>
        <taxon>eudicotyledons</taxon>
        <taxon>Gunneridae</taxon>
        <taxon>Pentapetalae</taxon>
        <taxon>rosids</taxon>
        <taxon>fabids</taxon>
        <taxon>Fabales</taxon>
        <taxon>Fabaceae</taxon>
        <taxon>Caesalpinioideae</taxon>
        <taxon>Cassia clade</taxon>
        <taxon>Senna</taxon>
    </lineage>
</organism>
<dbReference type="AlphaFoldDB" id="A0A834WTW4"/>
<dbReference type="GO" id="GO:0005839">
    <property type="term" value="C:proteasome core complex"/>
    <property type="evidence" value="ECO:0007669"/>
    <property type="project" value="InterPro"/>
</dbReference>
<dbReference type="Pfam" id="PF00227">
    <property type="entry name" value="Proteasome"/>
    <property type="match status" value="1"/>
</dbReference>
<dbReference type="Proteomes" id="UP000634136">
    <property type="component" value="Unassembled WGS sequence"/>
</dbReference>
<dbReference type="Gene3D" id="3.60.20.10">
    <property type="entry name" value="Glutamine Phosphoribosylpyrophosphate, subunit 1, domain 1"/>
    <property type="match status" value="1"/>
</dbReference>
<dbReference type="SUPFAM" id="SSF56235">
    <property type="entry name" value="N-terminal nucleophile aminohydrolases (Ntn hydrolases)"/>
    <property type="match status" value="1"/>
</dbReference>
<keyword evidence="1" id="KW-0647">Proteasome</keyword>
<dbReference type="EMBL" id="JAAIUW010000005">
    <property type="protein sequence ID" value="KAF7832297.1"/>
    <property type="molecule type" value="Genomic_DNA"/>
</dbReference>
<sequence length="102" mass="12034">MYNRRNKFNPLWNSLVLRTKNGQQYLGKVNMIGINFEDNHVSTRLGNHPAMLILRHECNANLTFKEGVKLLEKCMRVLLHHDRTFDNLFFFGFPCPFLLVLL</sequence>
<dbReference type="GO" id="GO:0051603">
    <property type="term" value="P:proteolysis involved in protein catabolic process"/>
    <property type="evidence" value="ECO:0007669"/>
    <property type="project" value="InterPro"/>
</dbReference>
<accession>A0A834WTW4</accession>
<dbReference type="InterPro" id="IPR001353">
    <property type="entry name" value="Proteasome_sua/b"/>
</dbReference>
<protein>
    <submittedName>
        <fullName evidence="1">Proteasome subunit beta type-4</fullName>
    </submittedName>
</protein>
<reference evidence="1" key="1">
    <citation type="submission" date="2020-09" db="EMBL/GenBank/DDBJ databases">
        <title>Genome-Enabled Discovery of Anthraquinone Biosynthesis in Senna tora.</title>
        <authorList>
            <person name="Kang S.-H."/>
            <person name="Pandey R.P."/>
            <person name="Lee C.-M."/>
            <person name="Sim J.-S."/>
            <person name="Jeong J.-T."/>
            <person name="Choi B.-S."/>
            <person name="Jung M."/>
            <person name="Ginzburg D."/>
            <person name="Zhao K."/>
            <person name="Won S.Y."/>
            <person name="Oh T.-J."/>
            <person name="Yu Y."/>
            <person name="Kim N.-H."/>
            <person name="Lee O.R."/>
            <person name="Lee T.-H."/>
            <person name="Bashyal P."/>
            <person name="Kim T.-S."/>
            <person name="Lee W.-H."/>
            <person name="Kawkins C."/>
            <person name="Kim C.-K."/>
            <person name="Kim J.S."/>
            <person name="Ahn B.O."/>
            <person name="Rhee S.Y."/>
            <person name="Sohng J.K."/>
        </authorList>
    </citation>
    <scope>NUCLEOTIDE SEQUENCE</scope>
    <source>
        <tissue evidence="1">Leaf</tissue>
    </source>
</reference>
<evidence type="ECO:0000313" key="2">
    <source>
        <dbReference type="Proteomes" id="UP000634136"/>
    </source>
</evidence>
<dbReference type="InterPro" id="IPR029055">
    <property type="entry name" value="Ntn_hydrolases_N"/>
</dbReference>
<keyword evidence="2" id="KW-1185">Reference proteome</keyword>